<dbReference type="FunFam" id="3.30.300.110:FF:000001">
    <property type="entry name" value="tRNA (guanine(37)-N1)-methyltransferase"/>
    <property type="match status" value="1"/>
</dbReference>
<comment type="subcellular location">
    <subcellularLocation>
        <location evidence="11">Mitochondrion matrix</location>
    </subcellularLocation>
    <subcellularLocation>
        <location evidence="11">Nucleus</location>
    </subcellularLocation>
    <subcellularLocation>
        <location evidence="11">Cytoplasm</location>
    </subcellularLocation>
    <text evidence="11">Predominantly in the mitochondria and in the nucleus.</text>
</comment>
<name>A0A903WLL8_ANODA</name>
<feature type="region of interest" description="Disordered" evidence="12">
    <location>
        <begin position="684"/>
        <end position="719"/>
    </location>
</feature>
<comment type="function">
    <text evidence="9">Involved in mitochondrial tRNA methylation. Specifically methylates the N1 position of guanosine-37 in various tRNAs. Methylation is not dependent on the nature of the nucleoside 5' of the target nucleoside. This is the first step in the biosynthesis of wybutosine (yW), a modified base adjacent to the anticodon of tRNAs and required for accurate decoding.</text>
</comment>
<feature type="transmembrane region" description="Helical" evidence="13">
    <location>
        <begin position="109"/>
        <end position="133"/>
    </location>
</feature>
<comment type="similarity">
    <text evidence="1">Belongs to the class I-like SAM-binding methyltransferase superfamily. TRM5/TYW2 family.</text>
</comment>
<dbReference type="PROSITE" id="PS51684">
    <property type="entry name" value="SAM_MT_TRM5_TYW2"/>
    <property type="match status" value="1"/>
</dbReference>
<accession>A0A903WLL8</accession>
<reference evidence="16" key="1">
    <citation type="journal article" date="2010" name="BMC Genomics">
        <title>Combination of measures distinguishes pre-miRNAs from other stem-loops in the genome of the newly sequenced Anopheles darlingi.</title>
        <authorList>
            <person name="Mendes N.D."/>
            <person name="Freitas A.T."/>
            <person name="Vasconcelos A.T."/>
            <person name="Sagot M.F."/>
        </authorList>
    </citation>
    <scope>NUCLEOTIDE SEQUENCE</scope>
</reference>
<dbReference type="Gene3D" id="3.30.300.110">
    <property type="entry name" value="Met-10+ protein-like domains"/>
    <property type="match status" value="1"/>
</dbReference>
<dbReference type="GO" id="GO:0070901">
    <property type="term" value="P:mitochondrial tRNA methylation"/>
    <property type="evidence" value="ECO:0007669"/>
    <property type="project" value="UniProtKB-ARBA"/>
</dbReference>
<comment type="similarity">
    <text evidence="11">Belongs to the TRM5 / TYW2 family.</text>
</comment>
<dbReference type="PANTHER" id="PTHR23245">
    <property type="entry name" value="TRNA METHYLTRANSFERASE"/>
    <property type="match status" value="1"/>
</dbReference>
<comment type="subunit">
    <text evidence="11">Monomer.</text>
</comment>
<evidence type="ECO:0000256" key="1">
    <source>
        <dbReference type="ARBA" id="ARBA00009775"/>
    </source>
</evidence>
<evidence type="ECO:0000256" key="10">
    <source>
        <dbReference type="ARBA" id="ARBA00047783"/>
    </source>
</evidence>
<keyword evidence="16" id="KW-1185">Reference proteome</keyword>
<dbReference type="GO" id="GO:0005634">
    <property type="term" value="C:nucleus"/>
    <property type="evidence" value="ECO:0007669"/>
    <property type="project" value="UniProtKB-SubCell"/>
</dbReference>
<dbReference type="InterPro" id="IPR029063">
    <property type="entry name" value="SAM-dependent_MTases_sf"/>
</dbReference>
<feature type="binding site" evidence="11">
    <location>
        <position position="531"/>
    </location>
    <ligand>
        <name>S-adenosyl-L-methionine</name>
        <dbReference type="ChEBI" id="CHEBI:59789"/>
    </ligand>
</feature>
<organism evidence="15 16">
    <name type="scientific">Anopheles darlingi</name>
    <name type="common">Mosquito</name>
    <dbReference type="NCBI Taxonomy" id="43151"/>
    <lineage>
        <taxon>Eukaryota</taxon>
        <taxon>Metazoa</taxon>
        <taxon>Ecdysozoa</taxon>
        <taxon>Arthropoda</taxon>
        <taxon>Hexapoda</taxon>
        <taxon>Insecta</taxon>
        <taxon>Pterygota</taxon>
        <taxon>Neoptera</taxon>
        <taxon>Endopterygota</taxon>
        <taxon>Diptera</taxon>
        <taxon>Nematocera</taxon>
        <taxon>Culicoidea</taxon>
        <taxon>Culicidae</taxon>
        <taxon>Anophelinae</taxon>
        <taxon>Anopheles</taxon>
    </lineage>
</organism>
<dbReference type="Gene3D" id="3.40.50.150">
    <property type="entry name" value="Vaccinia Virus protein VP39"/>
    <property type="match status" value="1"/>
</dbReference>
<evidence type="ECO:0000259" key="14">
    <source>
        <dbReference type="PROSITE" id="PS51684"/>
    </source>
</evidence>
<evidence type="ECO:0000256" key="5">
    <source>
        <dbReference type="ARBA" id="ARBA00022691"/>
    </source>
</evidence>
<sequence>MIVDELDPPAVQEILDKLGETKGYTVRTLRNVHSVAQQQKSRNRQSSTMHSSSTAIVYAFDESYLLSHTELVSLFESSESSLPSANILRVNDLFSIQQPSSTEGESTVLYPYIIVAAFCGVLALSMAAAAFYYRAKLRNSLAHAPLDGSKRYSDNSNAPIVENAHVVPPTNPPSSEAIIKAYLGTNPASDRWPRMLIPRLYNGWSTHCSVRLRHYYKIKMCADLLPPATVRGMEQLDRDAFAKTVRVPHLIIPEATNLNSAARALKQYLLKMEHYKPIRSEERKITLHPIPVKQWEDLPVEPLKELGIEKDCLVWEEIKLSYENYKYDLILKAVLPENQEGLSAFSKIGHIIHLNLKNHLMPYRRLIGEVLMDKVADCRTVVNKSNSIQNTYRNFEMELICGVPEYEVSIKENGCTYKFNFSRVYWNPRLSTEHQKITDMLEEGDLLYDLYAGVGPFTVPAAKRGCTVIANDLNPDSYSALVINCGLNKVMRNVKCYNMDAVDFIKVELRNDLLAKLADDKFQGNIHITMNLPAMAVEHLVHFPGLFSGESIELRIKPLVHVYCFAQGADDKKPIAQQKVEQWLGVEVTDMLKEITFVRNVAPNKDMMRVRNPSALGMAKKANKLKDQPKQLAKKAKNVFAVSQTKKGNLKKTKEVAAKLKKINVQDKREKVDANFKTLHAQIVAKKTPKPAPRPLPAKNKTTPDTNKMETDLTKLEMK</sequence>
<evidence type="ECO:0000256" key="3">
    <source>
        <dbReference type="ARBA" id="ARBA00022603"/>
    </source>
</evidence>
<dbReference type="EC" id="2.1.1.228" evidence="11"/>
<dbReference type="GO" id="GO:0002939">
    <property type="term" value="P:tRNA N1-guanine methylation"/>
    <property type="evidence" value="ECO:0007669"/>
    <property type="project" value="TreeGrafter"/>
</dbReference>
<reference evidence="15" key="2">
    <citation type="submission" date="2017-01" db="UniProtKB">
        <authorList>
            <consortium name="EnsemblMetazoa"/>
        </authorList>
    </citation>
    <scope>IDENTIFICATION</scope>
</reference>
<evidence type="ECO:0000313" key="15">
    <source>
        <dbReference type="EnsemblMetazoa" id="ADAC009348-PA"/>
    </source>
</evidence>
<dbReference type="Pfam" id="PF02475">
    <property type="entry name" value="TRM5-TYW2_MTfase"/>
    <property type="match status" value="1"/>
</dbReference>
<comment type="catalytic activity">
    <reaction evidence="10 11">
        <text>guanosine(37) in tRNA + S-adenosyl-L-methionine = N(1)-methylguanosine(37) in tRNA + S-adenosyl-L-homocysteine + H(+)</text>
        <dbReference type="Rhea" id="RHEA:36899"/>
        <dbReference type="Rhea" id="RHEA-COMP:10145"/>
        <dbReference type="Rhea" id="RHEA-COMP:10147"/>
        <dbReference type="ChEBI" id="CHEBI:15378"/>
        <dbReference type="ChEBI" id="CHEBI:57856"/>
        <dbReference type="ChEBI" id="CHEBI:59789"/>
        <dbReference type="ChEBI" id="CHEBI:73542"/>
        <dbReference type="ChEBI" id="CHEBI:74269"/>
        <dbReference type="EC" id="2.1.1.228"/>
    </reaction>
</comment>
<dbReference type="Pfam" id="PF25133">
    <property type="entry name" value="TYW2_N_2"/>
    <property type="match status" value="1"/>
</dbReference>
<keyword evidence="5 11" id="KW-0949">S-adenosyl-L-methionine</keyword>
<feature type="binding site" evidence="11">
    <location>
        <begin position="472"/>
        <end position="473"/>
    </location>
    <ligand>
        <name>S-adenosyl-L-methionine</name>
        <dbReference type="ChEBI" id="CHEBI:59789"/>
    </ligand>
</feature>
<evidence type="ECO:0000256" key="13">
    <source>
        <dbReference type="SAM" id="Phobius"/>
    </source>
</evidence>
<keyword evidence="13" id="KW-0472">Membrane</keyword>
<feature type="domain" description="SAM-dependent methyltransferase TRM5/TYW2-type" evidence="14">
    <location>
        <begin position="345"/>
        <end position="616"/>
    </location>
</feature>
<evidence type="ECO:0000256" key="12">
    <source>
        <dbReference type="SAM" id="MobiDB-lite"/>
    </source>
</evidence>
<evidence type="ECO:0000256" key="8">
    <source>
        <dbReference type="ARBA" id="ARBA00023242"/>
    </source>
</evidence>
<dbReference type="Proteomes" id="UP000000673">
    <property type="component" value="Unassembled WGS sequence"/>
</dbReference>
<keyword evidence="4 11" id="KW-0808">Transferase</keyword>
<dbReference type="InterPro" id="IPR030382">
    <property type="entry name" value="MeTrfase_TRM5/TYW2"/>
</dbReference>
<dbReference type="InterPro" id="IPR025792">
    <property type="entry name" value="tRNA_Gua_MeTrfase_euk"/>
</dbReference>
<evidence type="ECO:0000256" key="11">
    <source>
        <dbReference type="HAMAP-Rule" id="MF_03152"/>
    </source>
</evidence>
<keyword evidence="3 11" id="KW-0489">Methyltransferase</keyword>
<dbReference type="InterPro" id="IPR056744">
    <property type="entry name" value="TRM5/TYW2-like_N"/>
</dbReference>
<keyword evidence="2 11" id="KW-0963">Cytoplasm</keyword>
<feature type="compositionally biased region" description="Basic and acidic residues" evidence="12">
    <location>
        <begin position="707"/>
        <end position="719"/>
    </location>
</feature>
<dbReference type="InterPro" id="IPR056743">
    <property type="entry name" value="TRM5-TYW2-like_MTfase"/>
</dbReference>
<dbReference type="SUPFAM" id="SSF53335">
    <property type="entry name" value="S-adenosyl-L-methionine-dependent methyltransferases"/>
    <property type="match status" value="1"/>
</dbReference>
<evidence type="ECO:0000256" key="7">
    <source>
        <dbReference type="ARBA" id="ARBA00023128"/>
    </source>
</evidence>
<dbReference type="GO" id="GO:0005759">
    <property type="term" value="C:mitochondrial matrix"/>
    <property type="evidence" value="ECO:0007669"/>
    <property type="project" value="UniProtKB-SubCell"/>
</dbReference>
<keyword evidence="6 11" id="KW-0819">tRNA processing</keyword>
<proteinExistence type="inferred from homology"/>
<evidence type="ECO:0000313" key="16">
    <source>
        <dbReference type="Proteomes" id="UP000000673"/>
    </source>
</evidence>
<comment type="function">
    <text evidence="11">Specifically methylates the N1 position of guanosine-37 in various cytoplasmic and mitochondrial tRNAs. Methylation is not dependent on the nature of the nucleoside 5' of the target nucleoside. This is the first step in the biosynthesis of wybutosine (yW), a modified base adjacent to the anticodon of tRNAs and required for accurate decoding.</text>
</comment>
<dbReference type="AlphaFoldDB" id="A0A903WLL8"/>
<evidence type="ECO:0000256" key="2">
    <source>
        <dbReference type="ARBA" id="ARBA00022490"/>
    </source>
</evidence>
<keyword evidence="13" id="KW-0812">Transmembrane</keyword>
<evidence type="ECO:0000256" key="6">
    <source>
        <dbReference type="ARBA" id="ARBA00022694"/>
    </source>
</evidence>
<dbReference type="EnsemblMetazoa" id="ADAC009348-RA">
    <property type="protein sequence ID" value="ADAC009348-PA"/>
    <property type="gene ID" value="ADAC009348"/>
</dbReference>
<dbReference type="HAMAP" id="MF_03152">
    <property type="entry name" value="TRM5"/>
    <property type="match status" value="1"/>
</dbReference>
<dbReference type="PANTHER" id="PTHR23245:SF36">
    <property type="entry name" value="TRNA (GUANINE(37)-N1)-METHYLTRANSFERASE"/>
    <property type="match status" value="1"/>
</dbReference>
<keyword evidence="7 11" id="KW-0496">Mitochondrion</keyword>
<keyword evidence="8 11" id="KW-0539">Nucleus</keyword>
<keyword evidence="13" id="KW-1133">Transmembrane helix</keyword>
<dbReference type="OMA" id="ITAENFC"/>
<evidence type="ECO:0000256" key="9">
    <source>
        <dbReference type="ARBA" id="ARBA00045951"/>
    </source>
</evidence>
<dbReference type="CDD" id="cd02440">
    <property type="entry name" value="AdoMet_MTases"/>
    <property type="match status" value="1"/>
</dbReference>
<evidence type="ECO:0000256" key="4">
    <source>
        <dbReference type="ARBA" id="ARBA00022679"/>
    </source>
</evidence>
<feature type="binding site" evidence="11">
    <location>
        <begin position="500"/>
        <end position="501"/>
    </location>
    <ligand>
        <name>S-adenosyl-L-methionine</name>
        <dbReference type="ChEBI" id="CHEBI:59789"/>
    </ligand>
</feature>
<feature type="binding site" evidence="11">
    <location>
        <position position="434"/>
    </location>
    <ligand>
        <name>S-adenosyl-L-methionine</name>
        <dbReference type="ChEBI" id="CHEBI:59789"/>
    </ligand>
</feature>
<protein>
    <recommendedName>
        <fullName evidence="11">tRNA (guanine(37)-N1)-methyltransferase</fullName>
        <ecNumber evidence="11">2.1.1.228</ecNumber>
    </recommendedName>
    <alternativeName>
        <fullName evidence="11">M1G-methyltransferase</fullName>
    </alternativeName>
    <alternativeName>
        <fullName evidence="11">tRNA [GM37] methyltransferase</fullName>
    </alternativeName>
    <alternativeName>
        <fullName evidence="11">tRNA methyltransferase 5 homolog</fullName>
    </alternativeName>
</protein>
<dbReference type="GO" id="GO:0052906">
    <property type="term" value="F:tRNA (guanine(37)-N1)-methyltransferase activity"/>
    <property type="evidence" value="ECO:0007669"/>
    <property type="project" value="UniProtKB-UniRule"/>
</dbReference>